<evidence type="ECO:0000313" key="2">
    <source>
        <dbReference type="Proteomes" id="UP001732700"/>
    </source>
</evidence>
<reference evidence="1" key="1">
    <citation type="submission" date="2021-05" db="EMBL/GenBank/DDBJ databases">
        <authorList>
            <person name="Scholz U."/>
            <person name="Mascher M."/>
            <person name="Fiebig A."/>
        </authorList>
    </citation>
    <scope>NUCLEOTIDE SEQUENCE [LARGE SCALE GENOMIC DNA]</scope>
</reference>
<protein>
    <submittedName>
        <fullName evidence="1">Uncharacterized protein</fullName>
    </submittedName>
</protein>
<organism evidence="1 2">
    <name type="scientific">Avena sativa</name>
    <name type="common">Oat</name>
    <dbReference type="NCBI Taxonomy" id="4498"/>
    <lineage>
        <taxon>Eukaryota</taxon>
        <taxon>Viridiplantae</taxon>
        <taxon>Streptophyta</taxon>
        <taxon>Embryophyta</taxon>
        <taxon>Tracheophyta</taxon>
        <taxon>Spermatophyta</taxon>
        <taxon>Magnoliopsida</taxon>
        <taxon>Liliopsida</taxon>
        <taxon>Poales</taxon>
        <taxon>Poaceae</taxon>
        <taxon>BOP clade</taxon>
        <taxon>Pooideae</taxon>
        <taxon>Poodae</taxon>
        <taxon>Poeae</taxon>
        <taxon>Poeae Chloroplast Group 1 (Aveneae type)</taxon>
        <taxon>Aveninae</taxon>
        <taxon>Avena</taxon>
    </lineage>
</organism>
<keyword evidence="2" id="KW-1185">Reference proteome</keyword>
<name>A0ACD5UVN4_AVESA</name>
<dbReference type="Proteomes" id="UP001732700">
    <property type="component" value="Chromosome 2C"/>
</dbReference>
<sequence length="336" mass="37940">MTMAAEEEEPSRPFPFLVVSDILYNIRLVDNPQDWAKVKCLRREAYGCEERGDLIVGGLTLYVRAGPENDPHLHPSLCIGATHDVLNLVGSEIDNDMAECYGRAIRLSGRIYTVAGDVIVLRVSFHASQTRVLRLQDLLPRLRLHCCGALLAPPRLRPTLHHLPSQGQGVMHCDQSKLINNKGHLMVRPLGKFKYLPSSCRTREDIEDPPLTVYRNMGRVGNSIWFVMIKPSKMSPGETIVGVWTLDLSSEGEGEWEVLSEFKMRSIWQLDGFRDKKLPLTVPKYPILRQQDDGILYMLLPEPSTGGGSYAHLVGIHFGHGQKRLVMNRRLSIPWM</sequence>
<accession>A0ACD5UVN4</accession>
<dbReference type="EnsemblPlants" id="AVESA.00010b.r2.2CG0323340.1">
    <property type="protein sequence ID" value="AVESA.00010b.r2.2CG0323340.1.CDS"/>
    <property type="gene ID" value="AVESA.00010b.r2.2CG0323340"/>
</dbReference>
<proteinExistence type="predicted"/>
<reference evidence="1" key="2">
    <citation type="submission" date="2025-09" db="UniProtKB">
        <authorList>
            <consortium name="EnsemblPlants"/>
        </authorList>
    </citation>
    <scope>IDENTIFICATION</scope>
</reference>
<evidence type="ECO:0000313" key="1">
    <source>
        <dbReference type="EnsemblPlants" id="AVESA.00010b.r2.2CG0323340.1.CDS"/>
    </source>
</evidence>